<feature type="domain" description="Myb-like" evidence="2">
    <location>
        <begin position="20"/>
        <end position="65"/>
    </location>
</feature>
<evidence type="ECO:0000259" key="2">
    <source>
        <dbReference type="SMART" id="SM00717"/>
    </source>
</evidence>
<evidence type="ECO:0000256" key="1">
    <source>
        <dbReference type="SAM" id="MobiDB-lite"/>
    </source>
</evidence>
<keyword evidence="3" id="KW-0614">Plasmid</keyword>
<name>A0A0B5AY10_9BACL</name>
<dbReference type="InterPro" id="IPR036388">
    <property type="entry name" value="WH-like_DNA-bd_sf"/>
</dbReference>
<dbReference type="Gene3D" id="1.10.10.10">
    <property type="entry name" value="Winged helix-like DNA-binding domain superfamily/Winged helix DNA-binding domain"/>
    <property type="match status" value="1"/>
</dbReference>
<evidence type="ECO:0000313" key="3">
    <source>
        <dbReference type="EMBL" id="AJD93413.1"/>
    </source>
</evidence>
<protein>
    <recommendedName>
        <fullName evidence="2">Myb-like domain-containing protein</fullName>
    </recommendedName>
</protein>
<dbReference type="HOGENOM" id="CLU_093771_0_0_9"/>
<gene>
    <name evidence="3" type="ORF">JMA_40950</name>
</gene>
<dbReference type="BioCyc" id="JESP1508404:G14D9-13379-MONOMER"/>
<organism evidence="3 4">
    <name type="scientific">Jeotgalibacillus malaysiensis</name>
    <dbReference type="NCBI Taxonomy" id="1508404"/>
    <lineage>
        <taxon>Bacteria</taxon>
        <taxon>Bacillati</taxon>
        <taxon>Bacillota</taxon>
        <taxon>Bacilli</taxon>
        <taxon>Bacillales</taxon>
        <taxon>Caryophanaceae</taxon>
        <taxon>Jeotgalibacillus</taxon>
    </lineage>
</organism>
<feature type="domain" description="Myb-like" evidence="2">
    <location>
        <begin position="161"/>
        <end position="207"/>
    </location>
</feature>
<keyword evidence="4" id="KW-1185">Reference proteome</keyword>
<dbReference type="SMART" id="SM00717">
    <property type="entry name" value="SANT"/>
    <property type="match status" value="2"/>
</dbReference>
<dbReference type="InterPro" id="IPR041657">
    <property type="entry name" value="HTH_17"/>
</dbReference>
<evidence type="ECO:0000313" key="4">
    <source>
        <dbReference type="Proteomes" id="UP000031449"/>
    </source>
</evidence>
<sequence length="235" mass="27923">MEEREPELPDNPERPERPERPKRWTEEEIDYLKENVGYRRIKDIAETLGRTETAVTLKFKRLKLGKTRSLSGKITSGELAQLLQVDRNTVKGWIRSHGLPASKKVTGHTRKYILISPESFWKWAESHRERIDFQKLERNALPPEPSWVDEERRNPSYCPRIYQEWTTKEDKLLAELIDKGLSYRDIAKQLRRSPYSVEKRYHRIKHDTNYYKGTKPYAIKKGERLCLRRDTLSGD</sequence>
<dbReference type="InterPro" id="IPR001005">
    <property type="entry name" value="SANT/Myb"/>
</dbReference>
<dbReference type="Pfam" id="PF12728">
    <property type="entry name" value="HTH_17"/>
    <property type="match status" value="1"/>
</dbReference>
<dbReference type="AlphaFoldDB" id="A0A0B5AY10"/>
<accession>A0A0B5AY10</accession>
<dbReference type="InterPro" id="IPR009061">
    <property type="entry name" value="DNA-bd_dom_put_sf"/>
</dbReference>
<dbReference type="KEGG" id="jeo:JMA_40950"/>
<reference evidence="3 4" key="1">
    <citation type="submission" date="2014-08" db="EMBL/GenBank/DDBJ databases">
        <title>Complete genome of a marine bacteria Jeotgalibacillus malaysiensis.</title>
        <authorList>
            <person name="Yaakop A.S."/>
            <person name="Chan K.-G."/>
            <person name="Goh K.M."/>
        </authorList>
    </citation>
    <scope>NUCLEOTIDE SEQUENCE [LARGE SCALE GENOMIC DNA]</scope>
    <source>
        <strain evidence="3 4">D5</strain>
        <plasmid evidence="4">Plasmid</plasmid>
    </source>
</reference>
<geneLocation type="plasmid" evidence="4"/>
<dbReference type="SUPFAM" id="SSF46955">
    <property type="entry name" value="Putative DNA-binding domain"/>
    <property type="match status" value="1"/>
</dbReference>
<dbReference type="EMBL" id="CP009417">
    <property type="protein sequence ID" value="AJD93413.1"/>
    <property type="molecule type" value="Genomic_DNA"/>
</dbReference>
<feature type="region of interest" description="Disordered" evidence="1">
    <location>
        <begin position="1"/>
        <end position="25"/>
    </location>
</feature>
<proteinExistence type="predicted"/>
<dbReference type="Proteomes" id="UP000031449">
    <property type="component" value="Plasmid unnamed"/>
</dbReference>
<dbReference type="Pfam" id="PF13921">
    <property type="entry name" value="Myb_DNA-bind_6"/>
    <property type="match status" value="1"/>
</dbReference>